<dbReference type="EMBL" id="LS974202">
    <property type="protein sequence ID" value="SSC11871.1"/>
    <property type="molecule type" value="Genomic_DNA"/>
</dbReference>
<feature type="domain" description="ABC3 transporter permease C-terminal" evidence="8">
    <location>
        <begin position="250"/>
        <end position="371"/>
    </location>
</feature>
<dbReference type="GO" id="GO:0005886">
    <property type="term" value="C:plasma membrane"/>
    <property type="evidence" value="ECO:0007669"/>
    <property type="project" value="UniProtKB-SubCell"/>
</dbReference>
<evidence type="ECO:0000256" key="3">
    <source>
        <dbReference type="ARBA" id="ARBA00022692"/>
    </source>
</evidence>
<feature type="transmembrane region" description="Helical" evidence="7">
    <location>
        <begin position="300"/>
        <end position="327"/>
    </location>
</feature>
<feature type="transmembrane region" description="Helical" evidence="7">
    <location>
        <begin position="339"/>
        <end position="361"/>
    </location>
</feature>
<dbReference type="GO" id="GO:0022857">
    <property type="term" value="F:transmembrane transporter activity"/>
    <property type="evidence" value="ECO:0007669"/>
    <property type="project" value="TreeGrafter"/>
</dbReference>
<protein>
    <recommendedName>
        <fullName evidence="8">ABC3 transporter permease C-terminal domain-containing protein</fullName>
    </recommendedName>
</protein>
<keyword evidence="5 7" id="KW-0472">Membrane</keyword>
<dbReference type="InterPro" id="IPR050250">
    <property type="entry name" value="Macrolide_Exporter_MacB"/>
</dbReference>
<keyword evidence="2" id="KW-1003">Cell membrane</keyword>
<dbReference type="RefSeq" id="WP_169698306.1">
    <property type="nucleotide sequence ID" value="NZ_LS974202.1"/>
</dbReference>
<sequence>MKRYTELSGKYLSRRLRRTFYTLLGVALAVAFITAIMITFKSIESSEIRALEDSVGAYHGKVEKATDSEILDMSAHVLTEDVGIQKIAGFIDFPEEKASLLIEEADGLTLRLRGKRVTNGRLPEKLGEIAIDTFAAQLLGISSKTGQRVSLNINGNERIFEVVGIISTAIQESSLSRAFVSVSAQEFSTIASKSEVVKNVYFTVDAENKTLRIAAQKVASDLELKDRVRYNGSLIYHLETLSPVNWPAVVLGLLVAVASMVSIYNTVHISVLERIREFGLLRAAGATAAQIRKVVLRESILVSVFGIPIGLAAGVLLSFAVALYAGFRLTGLDGFAVSITPLSLVVGAVLGFLSVVFSSLIPAFRAGKISPVEAMRQYGVESTGCKIRKFAAGESAYGEKISLKLAKRNMIRNLRTTAISVVSMTIAATLFIAFSYFAGNFDTERLARGVVKSDFSIRVTGMYDGGPNGKTIEDLQSIEGVETVAAAKFLTGRLLSEYEDPEMESKTYVTVPDPQAGMRVTMVDQSGKYMALLAYNRAGIELMKSKVISGLIDLARMTSEPLVVIDVENSNRHNIKAGDRVLLRTYYLTKSMVQLPVNSEFIVGAVVQELPSVAFTVEGGILLACSEEIIDRLRPEGNDVHLTMMDYIDHYSYVDIYLRRGANPETIEPVVEETAKRYRNSTFLSYSQYRKETENAIRTLSTLVYGLIAIVGFIGICGITNTINTTIILRRREFGILRAVGMTGKQLKAMLTYEGLIFGLISAILSVVLGVILSYAVYSLLKTEIGHLNWSIPWVGIVLAVVGTLAAGVLTTLASSRKVTSLSITESIRAIE</sequence>
<name>A0A7Z7LE27_9BACT</name>
<accession>A0A7Z7LE27</accession>
<feature type="transmembrane region" description="Helical" evidence="7">
    <location>
        <begin position="790"/>
        <end position="814"/>
    </location>
</feature>
<reference evidence="9 10" key="1">
    <citation type="submission" date="2017-01" db="EMBL/GenBank/DDBJ databases">
        <authorList>
            <person name="Erauso G."/>
        </authorList>
    </citation>
    <scope>NUCLEOTIDE SEQUENCE [LARGE SCALE GENOMIC DNA]</scope>
    <source>
        <strain evidence="9">MESINF1</strain>
    </source>
</reference>
<feature type="transmembrane region" description="Helical" evidence="7">
    <location>
        <begin position="417"/>
        <end position="438"/>
    </location>
</feature>
<dbReference type="Proteomes" id="UP000250796">
    <property type="component" value="Chromosome MESINF"/>
</dbReference>
<evidence type="ECO:0000256" key="1">
    <source>
        <dbReference type="ARBA" id="ARBA00004651"/>
    </source>
</evidence>
<keyword evidence="10" id="KW-1185">Reference proteome</keyword>
<comment type="subcellular location">
    <subcellularLocation>
        <location evidence="1">Cell membrane</location>
        <topology evidence="1">Multi-pass membrane protein</topology>
    </subcellularLocation>
</comment>
<keyword evidence="4 7" id="KW-1133">Transmembrane helix</keyword>
<evidence type="ECO:0000256" key="2">
    <source>
        <dbReference type="ARBA" id="ARBA00022475"/>
    </source>
</evidence>
<evidence type="ECO:0000256" key="5">
    <source>
        <dbReference type="ARBA" id="ARBA00023136"/>
    </source>
</evidence>
<dbReference type="InterPro" id="IPR003838">
    <property type="entry name" value="ABC3_permease_C"/>
</dbReference>
<evidence type="ECO:0000259" key="8">
    <source>
        <dbReference type="Pfam" id="PF02687"/>
    </source>
</evidence>
<comment type="similarity">
    <text evidence="6">Belongs to the ABC-4 integral membrane protein family.</text>
</comment>
<feature type="transmembrane region" description="Helical" evidence="7">
    <location>
        <begin position="246"/>
        <end position="267"/>
    </location>
</feature>
<feature type="transmembrane region" description="Helical" evidence="7">
    <location>
        <begin position="20"/>
        <end position="40"/>
    </location>
</feature>
<evidence type="ECO:0000256" key="7">
    <source>
        <dbReference type="SAM" id="Phobius"/>
    </source>
</evidence>
<feature type="domain" description="ABC3 transporter permease C-terminal" evidence="8">
    <location>
        <begin position="707"/>
        <end position="823"/>
    </location>
</feature>
<feature type="transmembrane region" description="Helical" evidence="7">
    <location>
        <begin position="750"/>
        <end position="778"/>
    </location>
</feature>
<dbReference type="PANTHER" id="PTHR30572">
    <property type="entry name" value="MEMBRANE COMPONENT OF TRANSPORTER-RELATED"/>
    <property type="match status" value="1"/>
</dbReference>
<evidence type="ECO:0000313" key="10">
    <source>
        <dbReference type="Proteomes" id="UP000250796"/>
    </source>
</evidence>
<keyword evidence="3 7" id="KW-0812">Transmembrane</keyword>
<dbReference type="Pfam" id="PF02687">
    <property type="entry name" value="FtsX"/>
    <property type="match status" value="2"/>
</dbReference>
<dbReference type="AlphaFoldDB" id="A0A7Z7LE27"/>
<dbReference type="PANTHER" id="PTHR30572:SF4">
    <property type="entry name" value="ABC TRANSPORTER PERMEASE YTRF"/>
    <property type="match status" value="1"/>
</dbReference>
<organism evidence="9 10">
    <name type="scientific">Mesotoga infera</name>
    <dbReference type="NCBI Taxonomy" id="1236046"/>
    <lineage>
        <taxon>Bacteria</taxon>
        <taxon>Thermotogati</taxon>
        <taxon>Thermotogota</taxon>
        <taxon>Thermotogae</taxon>
        <taxon>Kosmotogales</taxon>
        <taxon>Kosmotogaceae</taxon>
        <taxon>Mesotoga</taxon>
    </lineage>
</organism>
<evidence type="ECO:0000256" key="4">
    <source>
        <dbReference type="ARBA" id="ARBA00022989"/>
    </source>
</evidence>
<feature type="transmembrane region" description="Helical" evidence="7">
    <location>
        <begin position="703"/>
        <end position="729"/>
    </location>
</feature>
<dbReference type="KEGG" id="minf:MESINF_0422"/>
<gene>
    <name evidence="9" type="ORF">MESINF_0422</name>
</gene>
<proteinExistence type="inferred from homology"/>
<evidence type="ECO:0000313" key="9">
    <source>
        <dbReference type="EMBL" id="SSC11871.1"/>
    </source>
</evidence>
<evidence type="ECO:0000256" key="6">
    <source>
        <dbReference type="ARBA" id="ARBA00038076"/>
    </source>
</evidence>